<accession>A0A917MKM0</accession>
<comment type="subcellular location">
    <subcellularLocation>
        <location evidence="1">Cell membrane</location>
        <topology evidence="1">Multi-pass membrane protein</topology>
    </subcellularLocation>
</comment>
<evidence type="ECO:0000256" key="2">
    <source>
        <dbReference type="ARBA" id="ARBA00022475"/>
    </source>
</evidence>
<feature type="transmembrane region" description="Helical" evidence="6">
    <location>
        <begin position="7"/>
        <end position="29"/>
    </location>
</feature>
<comment type="caution">
    <text evidence="7">The sequence shown here is derived from an EMBL/GenBank/DDBJ whole genome shotgun (WGS) entry which is preliminary data.</text>
</comment>
<evidence type="ECO:0000256" key="5">
    <source>
        <dbReference type="ARBA" id="ARBA00023136"/>
    </source>
</evidence>
<evidence type="ECO:0000313" key="8">
    <source>
        <dbReference type="Proteomes" id="UP000603912"/>
    </source>
</evidence>
<evidence type="ECO:0000256" key="4">
    <source>
        <dbReference type="ARBA" id="ARBA00022989"/>
    </source>
</evidence>
<dbReference type="AlphaFoldDB" id="A0A917MKM0"/>
<keyword evidence="8" id="KW-1185">Reference proteome</keyword>
<evidence type="ECO:0000256" key="3">
    <source>
        <dbReference type="ARBA" id="ARBA00022692"/>
    </source>
</evidence>
<feature type="transmembrane region" description="Helical" evidence="6">
    <location>
        <begin position="221"/>
        <end position="240"/>
    </location>
</feature>
<dbReference type="PANTHER" id="PTHR30213:SF0">
    <property type="entry name" value="UPF0761 MEMBRANE PROTEIN YIHY"/>
    <property type="match status" value="1"/>
</dbReference>
<dbReference type="NCBIfam" id="TIGR00765">
    <property type="entry name" value="yihY_not_rbn"/>
    <property type="match status" value="1"/>
</dbReference>
<dbReference type="Proteomes" id="UP000603912">
    <property type="component" value="Unassembled WGS sequence"/>
</dbReference>
<dbReference type="InterPro" id="IPR017039">
    <property type="entry name" value="Virul_fac_BrkB"/>
</dbReference>
<evidence type="ECO:0000256" key="6">
    <source>
        <dbReference type="SAM" id="Phobius"/>
    </source>
</evidence>
<sequence length="282" mass="30129">MSVAAGVTFYVLLSIFPTIAALVSLYGFVADRALIARHLDLFAGVLPVAAIELLGSEITRIAGQPEATLSGAFFFGLAISVWSASTGIKGLFEAMNVVYGEDEKRSLLVINILSLCCTIALILFVLVALSALVVLPIVLAYLGMSSGTETIISLLRWPILAIVVLSGLSALYRYGPSRENAQWKWVTPGSLLATVCWLAGSGAFSWYVVSFGRYNLTYGSLGAAVAFMTWIWLSMIIILLGGQLNAEMEHQTSHDTTVGPTKPLGSRHAHMADTLGQAIGKK</sequence>
<reference evidence="7" key="2">
    <citation type="submission" date="2020-09" db="EMBL/GenBank/DDBJ databases">
        <authorList>
            <person name="Sun Q."/>
            <person name="Zhou Y."/>
        </authorList>
    </citation>
    <scope>NUCLEOTIDE SEQUENCE</scope>
    <source>
        <strain evidence="7">CGMCC 1.12214</strain>
    </source>
</reference>
<dbReference type="EMBL" id="BMES01000002">
    <property type="protein sequence ID" value="GGH24601.1"/>
    <property type="molecule type" value="Genomic_DNA"/>
</dbReference>
<dbReference type="Pfam" id="PF03631">
    <property type="entry name" value="Virul_fac_BrkB"/>
    <property type="match status" value="1"/>
</dbReference>
<dbReference type="PANTHER" id="PTHR30213">
    <property type="entry name" value="INNER MEMBRANE PROTEIN YHJD"/>
    <property type="match status" value="1"/>
</dbReference>
<feature type="transmembrane region" description="Helical" evidence="6">
    <location>
        <begin position="67"/>
        <end position="92"/>
    </location>
</feature>
<keyword evidence="4 6" id="KW-1133">Transmembrane helix</keyword>
<gene>
    <name evidence="7" type="ORF">GCM10007036_31120</name>
</gene>
<keyword evidence="5 6" id="KW-0472">Membrane</keyword>
<evidence type="ECO:0000256" key="1">
    <source>
        <dbReference type="ARBA" id="ARBA00004651"/>
    </source>
</evidence>
<feature type="transmembrane region" description="Helical" evidence="6">
    <location>
        <begin position="186"/>
        <end position="209"/>
    </location>
</feature>
<dbReference type="PIRSF" id="PIRSF035875">
    <property type="entry name" value="RNase_BN"/>
    <property type="match status" value="1"/>
</dbReference>
<evidence type="ECO:0000313" key="7">
    <source>
        <dbReference type="EMBL" id="GGH24601.1"/>
    </source>
</evidence>
<feature type="transmembrane region" description="Helical" evidence="6">
    <location>
        <begin position="112"/>
        <end position="142"/>
    </location>
</feature>
<feature type="transmembrane region" description="Helical" evidence="6">
    <location>
        <begin position="154"/>
        <end position="174"/>
    </location>
</feature>
<organism evidence="7 8">
    <name type="scientific">Alsobacter metallidurans</name>
    <dbReference type="NCBI Taxonomy" id="340221"/>
    <lineage>
        <taxon>Bacteria</taxon>
        <taxon>Pseudomonadati</taxon>
        <taxon>Pseudomonadota</taxon>
        <taxon>Alphaproteobacteria</taxon>
        <taxon>Hyphomicrobiales</taxon>
        <taxon>Alsobacteraceae</taxon>
        <taxon>Alsobacter</taxon>
    </lineage>
</organism>
<keyword evidence="2" id="KW-1003">Cell membrane</keyword>
<name>A0A917MKM0_9HYPH</name>
<reference evidence="7" key="1">
    <citation type="journal article" date="2014" name="Int. J. Syst. Evol. Microbiol.">
        <title>Complete genome sequence of Corynebacterium casei LMG S-19264T (=DSM 44701T), isolated from a smear-ripened cheese.</title>
        <authorList>
            <consortium name="US DOE Joint Genome Institute (JGI-PGF)"/>
            <person name="Walter F."/>
            <person name="Albersmeier A."/>
            <person name="Kalinowski J."/>
            <person name="Ruckert C."/>
        </authorList>
    </citation>
    <scope>NUCLEOTIDE SEQUENCE</scope>
    <source>
        <strain evidence="7">CGMCC 1.12214</strain>
    </source>
</reference>
<keyword evidence="3 6" id="KW-0812">Transmembrane</keyword>
<proteinExistence type="predicted"/>
<feature type="transmembrane region" description="Helical" evidence="6">
    <location>
        <begin position="35"/>
        <end position="55"/>
    </location>
</feature>
<dbReference type="GO" id="GO:0005886">
    <property type="term" value="C:plasma membrane"/>
    <property type="evidence" value="ECO:0007669"/>
    <property type="project" value="UniProtKB-SubCell"/>
</dbReference>
<protein>
    <submittedName>
        <fullName evidence="7">Uncharacterized protein</fullName>
    </submittedName>
</protein>